<name>A0A7C1JRC8_9CHLR</name>
<reference evidence="13" key="1">
    <citation type="journal article" date="2020" name="mSystems">
        <title>Genome- and Community-Level Interaction Insights into Carbon Utilization and Element Cycling Functions of Hydrothermarchaeota in Hydrothermal Sediment.</title>
        <authorList>
            <person name="Zhou Z."/>
            <person name="Liu Y."/>
            <person name="Xu W."/>
            <person name="Pan J."/>
            <person name="Luo Z.H."/>
            <person name="Li M."/>
        </authorList>
    </citation>
    <scope>NUCLEOTIDE SEQUENCE [LARGE SCALE GENOMIC DNA]</scope>
    <source>
        <strain evidence="13">SpSt-289</strain>
    </source>
</reference>
<evidence type="ECO:0000256" key="5">
    <source>
        <dbReference type="ARBA" id="ARBA00022827"/>
    </source>
</evidence>
<keyword evidence="5 10" id="KW-0274">FAD</keyword>
<keyword evidence="11" id="KW-0472">Membrane</keyword>
<keyword evidence="11" id="KW-1133">Transmembrane helix</keyword>
<gene>
    <name evidence="13" type="ORF">ENQ20_03125</name>
</gene>
<sequence length="347" mass="39594">MNKTPVTATSRTRQTPGLFFLLSAAITGYVFYRYSEGWLRSLLLSLSRSTWARRMVTSFGPAWRVASRFIAGESVEEAIAVAGQLNAKGLKVALDYLGESVTQAEEANAARDQILLLLDRIHESGVDAYVSVKLSQLGVKIAENLALENLRALLTRARSYGLRVRIDMEESALVDTTFDIYRRLRHGEGFDNVGVVIQAYLYRSEEDVRWLIEEGAWVRLVKGAYKEPPTVAYARKADTDAAFIRLAEQLLSEQARSRGVHLAVATHDDAMIRAVQRYAKMHHIPQDAYEFQLLYGIRRERQEQLASQGYCVRIYVPYGTAWYPYFMRRLAERPANLWFFVTNFFRA</sequence>
<evidence type="ECO:0000259" key="12">
    <source>
        <dbReference type="Pfam" id="PF01619"/>
    </source>
</evidence>
<feature type="binding site" evidence="10">
    <location>
        <position position="198"/>
    </location>
    <ligand>
        <name>FAD</name>
        <dbReference type="ChEBI" id="CHEBI:57692"/>
    </ligand>
</feature>
<dbReference type="GO" id="GO:0000166">
    <property type="term" value="F:nucleotide binding"/>
    <property type="evidence" value="ECO:0007669"/>
    <property type="project" value="UniProtKB-KW"/>
</dbReference>
<evidence type="ECO:0000256" key="2">
    <source>
        <dbReference type="ARBA" id="ARBA00012695"/>
    </source>
</evidence>
<organism evidence="13">
    <name type="scientific">Caldilinea aerophila</name>
    <dbReference type="NCBI Taxonomy" id="133453"/>
    <lineage>
        <taxon>Bacteria</taxon>
        <taxon>Bacillati</taxon>
        <taxon>Chloroflexota</taxon>
        <taxon>Caldilineae</taxon>
        <taxon>Caldilineales</taxon>
        <taxon>Caldilineaceae</taxon>
        <taxon>Caldilinea</taxon>
    </lineage>
</organism>
<dbReference type="PANTHER" id="PTHR13914">
    <property type="entry name" value="PROLINE OXIDASE"/>
    <property type="match status" value="1"/>
</dbReference>
<evidence type="ECO:0000256" key="4">
    <source>
        <dbReference type="ARBA" id="ARBA00022741"/>
    </source>
</evidence>
<dbReference type="SUPFAM" id="SSF51730">
    <property type="entry name" value="FAD-linked oxidoreductase"/>
    <property type="match status" value="1"/>
</dbReference>
<feature type="binding site" evidence="10">
    <location>
        <begin position="222"/>
        <end position="224"/>
    </location>
    <ligand>
        <name>FAD</name>
        <dbReference type="ChEBI" id="CHEBI:57692"/>
    </ligand>
</feature>
<feature type="binding site" evidence="9">
    <location>
        <position position="329"/>
    </location>
    <ligand>
        <name>substrate</name>
    </ligand>
</feature>
<evidence type="ECO:0000313" key="13">
    <source>
        <dbReference type="EMBL" id="HDX30467.1"/>
    </source>
</evidence>
<feature type="domain" description="Proline dehydrogenase" evidence="12">
    <location>
        <begin position="82"/>
        <end position="337"/>
    </location>
</feature>
<dbReference type="InterPro" id="IPR015659">
    <property type="entry name" value="Proline_oxidase"/>
</dbReference>
<dbReference type="EMBL" id="DSMG01000038">
    <property type="protein sequence ID" value="HDX30467.1"/>
    <property type="molecule type" value="Genomic_DNA"/>
</dbReference>
<keyword evidence="3" id="KW-0285">Flavoprotein</keyword>
<comment type="pathway">
    <text evidence="1">Amino-acid degradation; L-proline degradation into L-glutamate; L-glutamate from L-proline: step 1/2.</text>
</comment>
<comment type="cofactor">
    <cofactor evidence="10">
        <name>FAD</name>
        <dbReference type="ChEBI" id="CHEBI:57692"/>
    </cofactor>
    <text evidence="10">Binds 1 FAD per subunit.</text>
</comment>
<proteinExistence type="predicted"/>
<dbReference type="PIRSF" id="PIRSF000196">
    <property type="entry name" value="Pro_dehydrog"/>
    <property type="match status" value="1"/>
</dbReference>
<keyword evidence="4 10" id="KW-0547">Nucleotide-binding</keyword>
<feature type="transmembrane region" description="Helical" evidence="11">
    <location>
        <begin position="15"/>
        <end position="32"/>
    </location>
</feature>
<evidence type="ECO:0000256" key="10">
    <source>
        <dbReference type="PIRSR" id="PIRSR000196-2"/>
    </source>
</evidence>
<comment type="catalytic activity">
    <reaction evidence="8">
        <text>L-proline + a quinone = (S)-1-pyrroline-5-carboxylate + a quinol + H(+)</text>
        <dbReference type="Rhea" id="RHEA:23784"/>
        <dbReference type="ChEBI" id="CHEBI:15378"/>
        <dbReference type="ChEBI" id="CHEBI:17388"/>
        <dbReference type="ChEBI" id="CHEBI:24646"/>
        <dbReference type="ChEBI" id="CHEBI:60039"/>
        <dbReference type="ChEBI" id="CHEBI:132124"/>
        <dbReference type="EC" id="1.5.5.2"/>
    </reaction>
</comment>
<dbReference type="UniPathway" id="UPA00261">
    <property type="reaction ID" value="UER00373"/>
</dbReference>
<dbReference type="Gene3D" id="3.20.20.220">
    <property type="match status" value="1"/>
</dbReference>
<dbReference type="InterPro" id="IPR002872">
    <property type="entry name" value="Proline_DH_dom"/>
</dbReference>
<evidence type="ECO:0000256" key="8">
    <source>
        <dbReference type="ARBA" id="ARBA00048779"/>
    </source>
</evidence>
<keyword evidence="7" id="KW-0642">Proline metabolism</keyword>
<comment type="caution">
    <text evidence="13">The sequence shown here is derived from an EMBL/GenBank/DDBJ whole genome shotgun (WGS) entry which is preliminary data.</text>
</comment>
<evidence type="ECO:0000256" key="11">
    <source>
        <dbReference type="SAM" id="Phobius"/>
    </source>
</evidence>
<feature type="binding site" evidence="9">
    <location>
        <position position="328"/>
    </location>
    <ligand>
        <name>substrate</name>
    </ligand>
</feature>
<keyword evidence="11" id="KW-0812">Transmembrane</keyword>
<keyword evidence="6" id="KW-0560">Oxidoreductase</keyword>
<dbReference type="EC" id="1.5.5.2" evidence="2"/>
<dbReference type="AlphaFoldDB" id="A0A7C1JRC8"/>
<evidence type="ECO:0000256" key="9">
    <source>
        <dbReference type="PIRSR" id="PIRSR000196-1"/>
    </source>
</evidence>
<protein>
    <recommendedName>
        <fullName evidence="2">proline dehydrogenase</fullName>
        <ecNumber evidence="2">1.5.5.2</ecNumber>
    </recommendedName>
</protein>
<evidence type="ECO:0000256" key="1">
    <source>
        <dbReference type="ARBA" id="ARBA00004739"/>
    </source>
</evidence>
<dbReference type="Pfam" id="PF01619">
    <property type="entry name" value="Pro_dh"/>
    <property type="match status" value="1"/>
</dbReference>
<evidence type="ECO:0000256" key="7">
    <source>
        <dbReference type="ARBA" id="ARBA00023062"/>
    </source>
</evidence>
<feature type="binding site" evidence="9">
    <location>
        <position position="133"/>
    </location>
    <ligand>
        <name>substrate</name>
    </ligand>
</feature>
<accession>A0A7C1JRC8</accession>
<dbReference type="PANTHER" id="PTHR13914:SF0">
    <property type="entry name" value="PROLINE DEHYDROGENASE 1, MITOCHONDRIAL"/>
    <property type="match status" value="1"/>
</dbReference>
<evidence type="ECO:0000256" key="3">
    <source>
        <dbReference type="ARBA" id="ARBA00022630"/>
    </source>
</evidence>
<feature type="binding site" evidence="10">
    <location>
        <position position="168"/>
    </location>
    <ligand>
        <name>FAD</name>
        <dbReference type="ChEBI" id="CHEBI:57692"/>
    </ligand>
</feature>
<evidence type="ECO:0000256" key="6">
    <source>
        <dbReference type="ARBA" id="ARBA00023002"/>
    </source>
</evidence>
<feature type="binding site" evidence="10">
    <location>
        <begin position="266"/>
        <end position="267"/>
    </location>
    <ligand>
        <name>FAD</name>
        <dbReference type="ChEBI" id="CHEBI:57692"/>
    </ligand>
</feature>
<feature type="binding site" evidence="10">
    <location>
        <position position="236"/>
    </location>
    <ligand>
        <name>FAD</name>
        <dbReference type="ChEBI" id="CHEBI:57692"/>
    </ligand>
</feature>
<dbReference type="GO" id="GO:0010133">
    <property type="term" value="P:L-proline catabolic process to L-glutamate"/>
    <property type="evidence" value="ECO:0007669"/>
    <property type="project" value="UniProtKB-UniPathway"/>
</dbReference>
<dbReference type="InterPro" id="IPR008219">
    <property type="entry name" value="PRODH_bac_arc"/>
</dbReference>
<dbReference type="GO" id="GO:0004657">
    <property type="term" value="F:proline dehydrogenase activity"/>
    <property type="evidence" value="ECO:0007669"/>
    <property type="project" value="UniProtKB-EC"/>
</dbReference>
<dbReference type="InterPro" id="IPR029041">
    <property type="entry name" value="FAD-linked_oxidoreductase-like"/>
</dbReference>